<sequence>MYTVNITDRVMETPTLAKVIVTTTGNPTKSQIHASICEQLQYLGAPVENSFRKVKQGVYAGFVRANREVRVIEKQELTAKYRLLSSAANIVMDKADESLWEVKSGSGGSYLARHGNENLSELIDNRVEASAEFGRGYTPKVNQLTIGQGRRGEVAAFVTPSGDMDYGFIIRTAPDKCKVVSHTTKTEVVVPNRMVAGFYPVEIPREVHHKIMASFPVKASTKASEADYWKRAFAYAPEYADEIVDFIAEGSDA</sequence>
<reference evidence="1 2" key="1">
    <citation type="submission" date="2019-06" db="EMBL/GenBank/DDBJ databases">
        <authorList>
            <person name="Kincaid V.D."/>
            <person name="Fuller A."/>
            <person name="Hodges K."/>
            <person name="Bansal M."/>
            <person name="Essig J."/>
            <person name="Johnson A."/>
        </authorList>
    </citation>
    <scope>NUCLEOTIDE SEQUENCE [LARGE SCALE GENOMIC DNA]</scope>
</reference>
<dbReference type="Proteomes" id="UP000320799">
    <property type="component" value="Segment"/>
</dbReference>
<dbReference type="GeneID" id="56136065"/>
<name>A0A514CT06_9CAUD</name>
<dbReference type="RefSeq" id="YP_009903789.1">
    <property type="nucleotide sequence ID" value="NC_049849.1"/>
</dbReference>
<accession>A0A514CT06</accession>
<proteinExistence type="predicted"/>
<dbReference type="KEGG" id="vg:56136065"/>
<keyword evidence="2" id="KW-1185">Reference proteome</keyword>
<evidence type="ECO:0000313" key="2">
    <source>
        <dbReference type="Proteomes" id="UP000320799"/>
    </source>
</evidence>
<evidence type="ECO:0000313" key="1">
    <source>
        <dbReference type="EMBL" id="QDH83590.1"/>
    </source>
</evidence>
<organism evidence="1 2">
    <name type="scientific">Achromobacter phage Motura</name>
    <dbReference type="NCBI Taxonomy" id="2591403"/>
    <lineage>
        <taxon>Viruses</taxon>
        <taxon>Duplodnaviria</taxon>
        <taxon>Heunggongvirae</taxon>
        <taxon>Uroviricota</taxon>
        <taxon>Caudoviricetes</taxon>
        <taxon>Moturavirus</taxon>
        <taxon>Moturavirus motura</taxon>
    </lineage>
</organism>
<protein>
    <submittedName>
        <fullName evidence="1">Uncharacterized protein</fullName>
    </submittedName>
</protein>
<dbReference type="EMBL" id="MN094788">
    <property type="protein sequence ID" value="QDH83590.1"/>
    <property type="molecule type" value="Genomic_DNA"/>
</dbReference>